<feature type="region of interest" description="Disordered" evidence="1">
    <location>
        <begin position="151"/>
        <end position="184"/>
    </location>
</feature>
<accession>A0A9P6GXY5</accession>
<feature type="region of interest" description="Disordered" evidence="1">
    <location>
        <begin position="261"/>
        <end position="283"/>
    </location>
</feature>
<dbReference type="SUPFAM" id="SSF50630">
    <property type="entry name" value="Acid proteases"/>
    <property type="match status" value="1"/>
</dbReference>
<sequence>MDRGVSGNMRSLQLAPTLSISVLQSVVSPELNGILPRRATDLEKHLTTLIKYAYPSEDASIYTSLLSKTYQKDFKFIDEYYEKIEKITTKLKWTLGLSESDYKARISEYFYQGLDYMTKIEMAKQNLKQTTHIKAHIQEIERTIINLSRENQGNFNDNSHEKRFEQRPQDRERSRPYCKYHKTSNHSTEECRTLARKNQGNLNSSRPQNLVLKEPDFKSQLLQINGIISGKEMLFTIDTGATNNFISEKCVEQYKLTTTETSPTDVTYGNGQTSQSTRCVHTS</sequence>
<dbReference type="InterPro" id="IPR021109">
    <property type="entry name" value="Peptidase_aspartic_dom_sf"/>
</dbReference>
<comment type="caution">
    <text evidence="2">The sequence shown here is derived from an EMBL/GenBank/DDBJ whole genome shotgun (WGS) entry which is preliminary data.</text>
</comment>
<dbReference type="Gene3D" id="2.40.70.10">
    <property type="entry name" value="Acid Proteases"/>
    <property type="match status" value="1"/>
</dbReference>
<proteinExistence type="predicted"/>
<protein>
    <submittedName>
        <fullName evidence="2">Uncharacterized protein</fullName>
    </submittedName>
</protein>
<name>A0A9P6GXY5_9MICR</name>
<feature type="compositionally biased region" description="Basic and acidic residues" evidence="1">
    <location>
        <begin position="158"/>
        <end position="175"/>
    </location>
</feature>
<dbReference type="Proteomes" id="UP000740883">
    <property type="component" value="Unassembled WGS sequence"/>
</dbReference>
<keyword evidence="3" id="KW-1185">Reference proteome</keyword>
<gene>
    <name evidence="2" type="ORF">NGRA_3150</name>
</gene>
<reference evidence="2 3" key="1">
    <citation type="journal article" date="2020" name="Genome Biol. Evol.">
        <title>Comparative genomics of strictly vertically transmitted, feminizing microsporidia endosymbionts of amphipod crustaceans.</title>
        <authorList>
            <person name="Cormier A."/>
            <person name="Chebbi M.A."/>
            <person name="Giraud I."/>
            <person name="Wattier R."/>
            <person name="Teixeira M."/>
            <person name="Gilbert C."/>
            <person name="Rigaud T."/>
            <person name="Cordaux R."/>
        </authorList>
    </citation>
    <scope>NUCLEOTIDE SEQUENCE [LARGE SCALE GENOMIC DNA]</scope>
    <source>
        <strain evidence="2 3">Ou3-Ou53</strain>
    </source>
</reference>
<dbReference type="Pfam" id="PF13975">
    <property type="entry name" value="gag-asp_proteas"/>
    <property type="match status" value="1"/>
</dbReference>
<evidence type="ECO:0000256" key="1">
    <source>
        <dbReference type="SAM" id="MobiDB-lite"/>
    </source>
</evidence>
<evidence type="ECO:0000313" key="3">
    <source>
        <dbReference type="Proteomes" id="UP000740883"/>
    </source>
</evidence>
<organism evidence="2 3">
    <name type="scientific">Nosema granulosis</name>
    <dbReference type="NCBI Taxonomy" id="83296"/>
    <lineage>
        <taxon>Eukaryota</taxon>
        <taxon>Fungi</taxon>
        <taxon>Fungi incertae sedis</taxon>
        <taxon>Microsporidia</taxon>
        <taxon>Nosematidae</taxon>
        <taxon>Nosema</taxon>
    </lineage>
</organism>
<dbReference type="EMBL" id="SBJO01000617">
    <property type="protein sequence ID" value="KAF9758299.1"/>
    <property type="molecule type" value="Genomic_DNA"/>
</dbReference>
<dbReference type="AlphaFoldDB" id="A0A9P6GXY5"/>
<dbReference type="OrthoDB" id="2196092at2759"/>
<evidence type="ECO:0000313" key="2">
    <source>
        <dbReference type="EMBL" id="KAF9758299.1"/>
    </source>
</evidence>
<dbReference type="CDD" id="cd00303">
    <property type="entry name" value="retropepsin_like"/>
    <property type="match status" value="1"/>
</dbReference>